<dbReference type="GO" id="GO:0002764">
    <property type="term" value="P:immune response-regulating signaling pathway"/>
    <property type="evidence" value="ECO:0007669"/>
    <property type="project" value="TreeGrafter"/>
</dbReference>
<dbReference type="Gene3D" id="2.60.40.10">
    <property type="entry name" value="Immunoglobulins"/>
    <property type="match status" value="1"/>
</dbReference>
<dbReference type="Proteomes" id="UP000291020">
    <property type="component" value="Unassembled WGS sequence"/>
</dbReference>
<keyword evidence="1" id="KW-1015">Disulfide bond</keyword>
<organism evidence="3 4">
    <name type="scientific">Gopherus agassizii</name>
    <name type="common">Agassiz's desert tortoise</name>
    <dbReference type="NCBI Taxonomy" id="38772"/>
    <lineage>
        <taxon>Eukaryota</taxon>
        <taxon>Metazoa</taxon>
        <taxon>Chordata</taxon>
        <taxon>Craniata</taxon>
        <taxon>Vertebrata</taxon>
        <taxon>Euteleostomi</taxon>
        <taxon>Archelosauria</taxon>
        <taxon>Testudinata</taxon>
        <taxon>Testudines</taxon>
        <taxon>Cryptodira</taxon>
        <taxon>Durocryptodira</taxon>
        <taxon>Testudinoidea</taxon>
        <taxon>Testudinidae</taxon>
        <taxon>Gopherus</taxon>
    </lineage>
</organism>
<dbReference type="InterPro" id="IPR013783">
    <property type="entry name" value="Ig-like_fold"/>
</dbReference>
<dbReference type="InterPro" id="IPR050412">
    <property type="entry name" value="Ig-like_Receptors_ImmuneReg"/>
</dbReference>
<reference evidence="3" key="2">
    <citation type="submission" date="2025-08" db="UniProtKB">
        <authorList>
            <consortium name="Ensembl"/>
        </authorList>
    </citation>
    <scope>IDENTIFICATION</scope>
</reference>
<dbReference type="Ensembl" id="ENSGAGT00000021755.1">
    <property type="protein sequence ID" value="ENSGAGP00000019087.1"/>
    <property type="gene ID" value="ENSGAGG00000014119.1"/>
</dbReference>
<dbReference type="PANTHER" id="PTHR11738">
    <property type="entry name" value="MHC CLASS I NK CELL RECEPTOR"/>
    <property type="match status" value="1"/>
</dbReference>
<evidence type="ECO:0000313" key="4">
    <source>
        <dbReference type="Proteomes" id="UP000291020"/>
    </source>
</evidence>
<evidence type="ECO:0000256" key="1">
    <source>
        <dbReference type="ARBA" id="ARBA00023157"/>
    </source>
</evidence>
<dbReference type="InterPro" id="IPR036179">
    <property type="entry name" value="Ig-like_dom_sf"/>
</dbReference>
<dbReference type="PANTHER" id="PTHR11738:SF186">
    <property type="entry name" value="OSTEOCLAST-ASSOCIATED IMMUNOGLOBULIN-LIKE RECEPTOR"/>
    <property type="match status" value="1"/>
</dbReference>
<keyword evidence="4" id="KW-1185">Reference proteome</keyword>
<dbReference type="SUPFAM" id="SSF48726">
    <property type="entry name" value="Immunoglobulin"/>
    <property type="match status" value="1"/>
</dbReference>
<feature type="region of interest" description="Disordered" evidence="2">
    <location>
        <begin position="63"/>
        <end position="85"/>
    </location>
</feature>
<protein>
    <submittedName>
        <fullName evidence="3">Uncharacterized protein</fullName>
    </submittedName>
</protein>
<dbReference type="AlphaFoldDB" id="A0A452HVD0"/>
<evidence type="ECO:0000313" key="3">
    <source>
        <dbReference type="Ensembl" id="ENSGAGP00000019087.1"/>
    </source>
</evidence>
<reference evidence="3" key="3">
    <citation type="submission" date="2025-09" db="UniProtKB">
        <authorList>
            <consortium name="Ensembl"/>
        </authorList>
    </citation>
    <scope>IDENTIFICATION</scope>
</reference>
<proteinExistence type="predicted"/>
<evidence type="ECO:0000256" key="2">
    <source>
        <dbReference type="SAM" id="MobiDB-lite"/>
    </source>
</evidence>
<sequence length="185" mass="19633">MSRELCEVTASSPPLPNRLSSCPRPLGSHCHTHLSLAGLVSAPGQPVRVSQLLPQITPLLTIDSREQAGETPSYPKPSISLRPSRQVTPGGAVTIRCRGRHLTAQFLLYNVGNLNMLQDVEPAGDLAEFPICNIMGPARLSKPSDPVELVVAGECPCSQPHSLLDSQGILALKARLCPDMSTSAG</sequence>
<accession>A0A452HVD0</accession>
<name>A0A452HVD0_9SAUR</name>
<reference evidence="4" key="1">
    <citation type="journal article" date="2017" name="PLoS ONE">
        <title>The Agassiz's desert tortoise genome provides a resource for the conservation of a threatened species.</title>
        <authorList>
            <person name="Tollis M."/>
            <person name="DeNardo D.F."/>
            <person name="Cornelius J.A."/>
            <person name="Dolby G.A."/>
            <person name="Edwards T."/>
            <person name="Henen B.T."/>
            <person name="Karl A.E."/>
            <person name="Murphy R.W."/>
            <person name="Kusumi K."/>
        </authorList>
    </citation>
    <scope>NUCLEOTIDE SEQUENCE [LARGE SCALE GENOMIC DNA]</scope>
</reference>